<keyword evidence="8 9" id="KW-0472">Membrane</keyword>
<comment type="subcellular location">
    <subcellularLocation>
        <location evidence="1 9">Cell membrane</location>
        <topology evidence="1 9">Single-pass membrane protein</topology>
    </subcellularLocation>
</comment>
<comment type="caution">
    <text evidence="11">The sequence shown here is derived from an EMBL/GenBank/DDBJ whole genome shotgun (WGS) entry which is preliminary data.</text>
</comment>
<evidence type="ECO:0000256" key="2">
    <source>
        <dbReference type="ARBA" id="ARBA00022448"/>
    </source>
</evidence>
<name>A0A841HIR1_9GAMM</name>
<feature type="region of interest" description="Disordered" evidence="10">
    <location>
        <begin position="42"/>
        <end position="76"/>
    </location>
</feature>
<proteinExistence type="inferred from homology"/>
<keyword evidence="4 9" id="KW-0812">Transmembrane</keyword>
<dbReference type="Gene3D" id="1.20.5.3310">
    <property type="match status" value="1"/>
</dbReference>
<evidence type="ECO:0000313" key="11">
    <source>
        <dbReference type="EMBL" id="MBB6093081.1"/>
    </source>
</evidence>
<comment type="subunit">
    <text evidence="9">The Tat system comprises two distinct complexes: a TatABC complex, containing multiple copies of TatA, TatB and TatC subunits, and a separate TatA complex, containing only TatA subunits. Substrates initially bind to the TatABC complex, which probably triggers association of the separate TatA complex to form the active translocon.</text>
</comment>
<protein>
    <recommendedName>
        <fullName evidence="9">Sec-independent protein translocase protein TatA</fullName>
    </recommendedName>
</protein>
<dbReference type="InterPro" id="IPR006312">
    <property type="entry name" value="TatA/E"/>
</dbReference>
<dbReference type="RefSeq" id="WP_184331107.1">
    <property type="nucleotide sequence ID" value="NZ_JACHHZ010000002.1"/>
</dbReference>
<keyword evidence="2 9" id="KW-0813">Transport</keyword>
<dbReference type="GO" id="GO:0008320">
    <property type="term" value="F:protein transmembrane transporter activity"/>
    <property type="evidence" value="ECO:0007669"/>
    <property type="project" value="UniProtKB-UniRule"/>
</dbReference>
<dbReference type="GO" id="GO:0033281">
    <property type="term" value="C:TAT protein transport complex"/>
    <property type="evidence" value="ECO:0007669"/>
    <property type="project" value="UniProtKB-UniRule"/>
</dbReference>
<keyword evidence="5 9" id="KW-0653">Protein transport</keyword>
<dbReference type="HAMAP" id="MF_00236">
    <property type="entry name" value="TatA_E"/>
    <property type="match status" value="1"/>
</dbReference>
<dbReference type="PANTHER" id="PTHR42982">
    <property type="entry name" value="SEC-INDEPENDENT PROTEIN TRANSLOCASE PROTEIN TATA"/>
    <property type="match status" value="1"/>
</dbReference>
<comment type="similarity">
    <text evidence="9">Belongs to the TatA/E family.</text>
</comment>
<evidence type="ECO:0000256" key="1">
    <source>
        <dbReference type="ARBA" id="ARBA00004162"/>
    </source>
</evidence>
<comment type="function">
    <text evidence="9">Part of the twin-arginine translocation (Tat) system that transports large folded proteins containing a characteristic twin-arginine motif in their signal peptide across membranes. TatA could form the protein-conducting channel of the Tat system.</text>
</comment>
<evidence type="ECO:0000256" key="5">
    <source>
        <dbReference type="ARBA" id="ARBA00022927"/>
    </source>
</evidence>
<accession>A0A841HIR1</accession>
<feature type="compositionally biased region" description="Polar residues" evidence="10">
    <location>
        <begin position="66"/>
        <end position="76"/>
    </location>
</feature>
<dbReference type="EMBL" id="JACHHZ010000002">
    <property type="protein sequence ID" value="MBB6093081.1"/>
    <property type="molecule type" value="Genomic_DNA"/>
</dbReference>
<dbReference type="Proteomes" id="UP000588068">
    <property type="component" value="Unassembled WGS sequence"/>
</dbReference>
<keyword evidence="3 9" id="KW-1003">Cell membrane</keyword>
<evidence type="ECO:0000256" key="4">
    <source>
        <dbReference type="ARBA" id="ARBA00022692"/>
    </source>
</evidence>
<organism evidence="11 12">
    <name type="scientific">Povalibacter uvarum</name>
    <dbReference type="NCBI Taxonomy" id="732238"/>
    <lineage>
        <taxon>Bacteria</taxon>
        <taxon>Pseudomonadati</taxon>
        <taxon>Pseudomonadota</taxon>
        <taxon>Gammaproteobacteria</taxon>
        <taxon>Steroidobacterales</taxon>
        <taxon>Steroidobacteraceae</taxon>
        <taxon>Povalibacter</taxon>
    </lineage>
</organism>
<gene>
    <name evidence="9" type="primary">tatA</name>
    <name evidence="11" type="ORF">HNQ60_001959</name>
</gene>
<evidence type="ECO:0000313" key="12">
    <source>
        <dbReference type="Proteomes" id="UP000588068"/>
    </source>
</evidence>
<dbReference type="Pfam" id="PF02416">
    <property type="entry name" value="TatA_B_E"/>
    <property type="match status" value="1"/>
</dbReference>
<keyword evidence="12" id="KW-1185">Reference proteome</keyword>
<evidence type="ECO:0000256" key="6">
    <source>
        <dbReference type="ARBA" id="ARBA00022989"/>
    </source>
</evidence>
<evidence type="ECO:0000256" key="8">
    <source>
        <dbReference type="ARBA" id="ARBA00023136"/>
    </source>
</evidence>
<evidence type="ECO:0000256" key="7">
    <source>
        <dbReference type="ARBA" id="ARBA00023010"/>
    </source>
</evidence>
<evidence type="ECO:0000256" key="10">
    <source>
        <dbReference type="SAM" id="MobiDB-lite"/>
    </source>
</evidence>
<keyword evidence="6 9" id="KW-1133">Transmembrane helix</keyword>
<reference evidence="11 12" key="1">
    <citation type="submission" date="2020-08" db="EMBL/GenBank/DDBJ databases">
        <title>Genomic Encyclopedia of Type Strains, Phase IV (KMG-IV): sequencing the most valuable type-strain genomes for metagenomic binning, comparative biology and taxonomic classification.</title>
        <authorList>
            <person name="Goeker M."/>
        </authorList>
    </citation>
    <scope>NUCLEOTIDE SEQUENCE [LARGE SCALE GENOMIC DNA]</scope>
    <source>
        <strain evidence="11 12">DSM 26723</strain>
    </source>
</reference>
<dbReference type="AlphaFoldDB" id="A0A841HIR1"/>
<dbReference type="InterPro" id="IPR003369">
    <property type="entry name" value="TatA/B/E"/>
</dbReference>
<dbReference type="NCBIfam" id="TIGR01411">
    <property type="entry name" value="tatAE"/>
    <property type="match status" value="1"/>
</dbReference>
<keyword evidence="7 9" id="KW-0811">Translocation</keyword>
<dbReference type="PANTHER" id="PTHR42982:SF1">
    <property type="entry name" value="SEC-INDEPENDENT PROTEIN TRANSLOCASE PROTEIN TATA"/>
    <property type="match status" value="1"/>
</dbReference>
<evidence type="ECO:0000256" key="9">
    <source>
        <dbReference type="HAMAP-Rule" id="MF_00236"/>
    </source>
</evidence>
<sequence length="76" mass="7953">MGIGFRELLIILAIALVIFGAKRLKSIGSDLGGAVKGFKKAMNEGEEEDNKQLSAPAQKDADFDSTPASKSGSKNA</sequence>
<evidence type="ECO:0000256" key="3">
    <source>
        <dbReference type="ARBA" id="ARBA00022475"/>
    </source>
</evidence>
<dbReference type="GO" id="GO:0043953">
    <property type="term" value="P:protein transport by the Tat complex"/>
    <property type="evidence" value="ECO:0007669"/>
    <property type="project" value="UniProtKB-UniRule"/>
</dbReference>